<dbReference type="Pfam" id="PF00128">
    <property type="entry name" value="Alpha-amylase"/>
    <property type="match status" value="1"/>
</dbReference>
<dbReference type="GO" id="GO:0005975">
    <property type="term" value="P:carbohydrate metabolic process"/>
    <property type="evidence" value="ECO:0007669"/>
    <property type="project" value="InterPro"/>
</dbReference>
<evidence type="ECO:0000313" key="2">
    <source>
        <dbReference type="EMBL" id="CAE7156807.1"/>
    </source>
</evidence>
<proteinExistence type="predicted"/>
<comment type="caution">
    <text evidence="2">The sequence shown here is derived from an EMBL/GenBank/DDBJ whole genome shotgun (WGS) entry which is preliminary data.</text>
</comment>
<dbReference type="SUPFAM" id="SSF51445">
    <property type="entry name" value="(Trans)glycosidases"/>
    <property type="match status" value="1"/>
</dbReference>
<organism evidence="2 3">
    <name type="scientific">Symbiodinium pilosum</name>
    <name type="common">Dinoflagellate</name>
    <dbReference type="NCBI Taxonomy" id="2952"/>
    <lineage>
        <taxon>Eukaryota</taxon>
        <taxon>Sar</taxon>
        <taxon>Alveolata</taxon>
        <taxon>Dinophyceae</taxon>
        <taxon>Suessiales</taxon>
        <taxon>Symbiodiniaceae</taxon>
        <taxon>Symbiodinium</taxon>
    </lineage>
</organism>
<protein>
    <submittedName>
        <fullName evidence="2">Ags1 protein</fullName>
    </submittedName>
</protein>
<dbReference type="AlphaFoldDB" id="A0A812ISU6"/>
<dbReference type="Proteomes" id="UP000649617">
    <property type="component" value="Unassembled WGS sequence"/>
</dbReference>
<dbReference type="InterPro" id="IPR017853">
    <property type="entry name" value="GH"/>
</dbReference>
<dbReference type="OrthoDB" id="1740265at2759"/>
<dbReference type="Gene3D" id="3.20.20.80">
    <property type="entry name" value="Glycosidases"/>
    <property type="match status" value="2"/>
</dbReference>
<feature type="domain" description="Glycosyl hydrolase family 13 catalytic" evidence="1">
    <location>
        <begin position="3"/>
        <end position="382"/>
    </location>
</feature>
<dbReference type="PANTHER" id="PTHR10357">
    <property type="entry name" value="ALPHA-AMYLASE FAMILY MEMBER"/>
    <property type="match status" value="1"/>
</dbReference>
<keyword evidence="3" id="KW-1185">Reference proteome</keyword>
<accession>A0A812ISU6</accession>
<dbReference type="SMART" id="SM00642">
    <property type="entry name" value="Aamy"/>
    <property type="match status" value="1"/>
</dbReference>
<name>A0A812ISU6_SYMPI</name>
<evidence type="ECO:0000259" key="1">
    <source>
        <dbReference type="SMART" id="SM00642"/>
    </source>
</evidence>
<dbReference type="PANTHER" id="PTHR10357:SF209">
    <property type="entry name" value="PERIPLASMIC ALPHA-AMYLASE"/>
    <property type="match status" value="1"/>
</dbReference>
<dbReference type="EMBL" id="CAJNIZ010000246">
    <property type="protein sequence ID" value="CAE7156807.1"/>
    <property type="molecule type" value="Genomic_DNA"/>
</dbReference>
<gene>
    <name evidence="2" type="primary">ags1</name>
    <name evidence="2" type="ORF">SPIL2461_LOCUS355</name>
</gene>
<evidence type="ECO:0000313" key="3">
    <source>
        <dbReference type="Proteomes" id="UP000649617"/>
    </source>
</evidence>
<reference evidence="2" key="1">
    <citation type="submission" date="2021-02" db="EMBL/GenBank/DDBJ databases">
        <authorList>
            <person name="Dougan E. K."/>
            <person name="Rhodes N."/>
            <person name="Thang M."/>
            <person name="Chan C."/>
        </authorList>
    </citation>
    <scope>NUCLEOTIDE SEQUENCE</scope>
</reference>
<dbReference type="InterPro" id="IPR006047">
    <property type="entry name" value="GH13_cat_dom"/>
</dbReference>
<sequence length="463" mass="53452">MTFRHGGDFVGLMNKLPYIKGLGCQAVWISPIFQNGFNFYHQYAQIDFTLLDQRMGTLQELRNLVTAAHDLGMYVIVDVVMNHMANEFFFEGHEYTQAPFRFHEEQGLREYLLQVRKKDATLLHDTPAGKQPYQDFYYDNTWVPSAKYNGTLYGQYGEWVTDAGSGTYDLSDFHHNGDLVDYFDPWEINFGKIYGTMDDLRLEHWRVQEKYIAMTKALIESCDVDGYRVDTPMQVPLNFFKAWAPAMRDHAASLGKERFGIFGEFYVTPSRYATMTGRGRDNTMYGQDVYIDGIATLKGGIVYPYYWYIFTAMVYKDSQYADGLVLAYREENKMIDIFDPTTNRQLAYAEYDWKGRDENVSGDNFDMTSETYRYIARLNALRRWYFGDFGRAECDAVSAPNPQIPGILVFERGCTSLTKVLVIASFETVQNKTVRVPVSWVPGLRALARTFQVKGEGLSVKIW</sequence>